<keyword evidence="2" id="KW-1185">Reference proteome</keyword>
<accession>A0A8S1DX36</accession>
<protein>
    <submittedName>
        <fullName evidence="1">Uncharacterized protein</fullName>
    </submittedName>
</protein>
<dbReference type="Proteomes" id="UP000494165">
    <property type="component" value="Unassembled WGS sequence"/>
</dbReference>
<evidence type="ECO:0000313" key="2">
    <source>
        <dbReference type="Proteomes" id="UP000494165"/>
    </source>
</evidence>
<sequence>MVWVNYHQEFKDRFKEEDGFICDHNRSKLPIFVARTLHVDHFVPGYAANGVGYFVSDCEERLPFQTTSFQVLVGAKVAFSKSHERGIVTDEDDIITRHLIGSFYIEKKRFCGLVEDKKSCYINFDGQVVKRDAPHFEFIADFYPPKILVPLTTMVYSNKTVHQQRIIA</sequence>
<organism evidence="1 2">
    <name type="scientific">Cloeon dipterum</name>
    <dbReference type="NCBI Taxonomy" id="197152"/>
    <lineage>
        <taxon>Eukaryota</taxon>
        <taxon>Metazoa</taxon>
        <taxon>Ecdysozoa</taxon>
        <taxon>Arthropoda</taxon>
        <taxon>Hexapoda</taxon>
        <taxon>Insecta</taxon>
        <taxon>Pterygota</taxon>
        <taxon>Palaeoptera</taxon>
        <taxon>Ephemeroptera</taxon>
        <taxon>Pisciforma</taxon>
        <taxon>Baetidae</taxon>
        <taxon>Cloeon</taxon>
    </lineage>
</organism>
<gene>
    <name evidence="1" type="ORF">CLODIP_2_CD00982</name>
</gene>
<reference evidence="1 2" key="1">
    <citation type="submission" date="2020-04" db="EMBL/GenBank/DDBJ databases">
        <authorList>
            <person name="Alioto T."/>
            <person name="Alioto T."/>
            <person name="Gomez Garrido J."/>
        </authorList>
    </citation>
    <scope>NUCLEOTIDE SEQUENCE [LARGE SCALE GENOMIC DNA]</scope>
</reference>
<proteinExistence type="predicted"/>
<comment type="caution">
    <text evidence="1">The sequence shown here is derived from an EMBL/GenBank/DDBJ whole genome shotgun (WGS) entry which is preliminary data.</text>
</comment>
<dbReference type="EMBL" id="CADEPI010000527">
    <property type="protein sequence ID" value="CAB3386996.1"/>
    <property type="molecule type" value="Genomic_DNA"/>
</dbReference>
<name>A0A8S1DX36_9INSE</name>
<dbReference type="AlphaFoldDB" id="A0A8S1DX36"/>
<evidence type="ECO:0000313" key="1">
    <source>
        <dbReference type="EMBL" id="CAB3386996.1"/>
    </source>
</evidence>